<reference evidence="2" key="1">
    <citation type="submission" date="2022-12" db="EMBL/GenBank/DDBJ databases">
        <title>Chromosome-level genome assembly of the bean flower thrips Megalurothrips usitatus.</title>
        <authorList>
            <person name="Ma L."/>
            <person name="Liu Q."/>
            <person name="Li H."/>
            <person name="Cai W."/>
        </authorList>
    </citation>
    <scope>NUCLEOTIDE SEQUENCE</scope>
    <source>
        <strain evidence="2">Cailab_2022a</strain>
    </source>
</reference>
<feature type="region of interest" description="Disordered" evidence="1">
    <location>
        <begin position="144"/>
        <end position="166"/>
    </location>
</feature>
<proteinExistence type="predicted"/>
<feature type="compositionally biased region" description="Basic and acidic residues" evidence="1">
    <location>
        <begin position="536"/>
        <end position="546"/>
    </location>
</feature>
<comment type="caution">
    <text evidence="2">The sequence shown here is derived from an EMBL/GenBank/DDBJ whole genome shotgun (WGS) entry which is preliminary data.</text>
</comment>
<feature type="region of interest" description="Disordered" evidence="1">
    <location>
        <begin position="380"/>
        <end position="409"/>
    </location>
</feature>
<sequence>MDAERGANAEPLVGPWSRCTVLTVQPVQPVRQGQPAAGEDTLTTRQSRVDIKDGEHSMCIERMGMGDLEVLDVVDVADGSRATPRAVARAQTAQAAWQREPGPFRPAAMPSSSTMSYCFTEFGRSDSDSDDDGGLLDAVDVLASSEPYDGGDGSGAPTPANSPTPAAVLARSKLSIVNNVAVINFPGGGQSRGLPAETYNIPAEFPGVEDEDPDEDEVSRKAPTPDNTPERSPSEENQAAHMSRVGLEPGLLSALTGVARERGGECGTGSSTPTPDGSASSTPTGTLSGQGRGQEQAGGAVGTLGRVWSRLMGRAGNKSRSAVSAPAHACPSPPRRSSTSDDDEYLVDNRGEDHRLDVDSRVRLDGGADDPVVSYLVEEADDTVRPPGVPGDVTVEEVYDDDDGDDDDSETLREVEQAADVEFRSCSSPVAKPSGLLSRLFSRMKPRQPNKAVMRGVLGAHGAYGHGHGALPRIVSRWLRQGEGGGGAEGDAGEAGPGVALVGRSRAIPLPAQPVALYPPQPLTLQRPRRNPSASSKEDARPDKASGTDGGASGGGKHQEVKTSGGKEWADLGVQTDLTLLSFVDAAVKPLEVRNESRSRTRTSSPVSEVTDCV</sequence>
<feature type="compositionally biased region" description="Low complexity" evidence="1">
    <location>
        <begin position="602"/>
        <end position="614"/>
    </location>
</feature>
<evidence type="ECO:0000313" key="3">
    <source>
        <dbReference type="Proteomes" id="UP001075354"/>
    </source>
</evidence>
<evidence type="ECO:0000256" key="1">
    <source>
        <dbReference type="SAM" id="MobiDB-lite"/>
    </source>
</evidence>
<feature type="region of interest" description="Disordered" evidence="1">
    <location>
        <begin position="203"/>
        <end position="355"/>
    </location>
</feature>
<feature type="compositionally biased region" description="Acidic residues" evidence="1">
    <location>
        <begin position="394"/>
        <end position="409"/>
    </location>
</feature>
<dbReference type="EMBL" id="JAPTSV010000002">
    <property type="protein sequence ID" value="KAJ1530415.1"/>
    <property type="molecule type" value="Genomic_DNA"/>
</dbReference>
<accession>A0AAV7XYI7</accession>
<feature type="region of interest" description="Disordered" evidence="1">
    <location>
        <begin position="589"/>
        <end position="614"/>
    </location>
</feature>
<keyword evidence="3" id="KW-1185">Reference proteome</keyword>
<organism evidence="2 3">
    <name type="scientific">Megalurothrips usitatus</name>
    <name type="common">bean blossom thrips</name>
    <dbReference type="NCBI Taxonomy" id="439358"/>
    <lineage>
        <taxon>Eukaryota</taxon>
        <taxon>Metazoa</taxon>
        <taxon>Ecdysozoa</taxon>
        <taxon>Arthropoda</taxon>
        <taxon>Hexapoda</taxon>
        <taxon>Insecta</taxon>
        <taxon>Pterygota</taxon>
        <taxon>Neoptera</taxon>
        <taxon>Paraneoptera</taxon>
        <taxon>Thysanoptera</taxon>
        <taxon>Terebrantia</taxon>
        <taxon>Thripoidea</taxon>
        <taxon>Thripidae</taxon>
        <taxon>Megalurothrips</taxon>
    </lineage>
</organism>
<feature type="compositionally biased region" description="Low complexity" evidence="1">
    <location>
        <begin position="156"/>
        <end position="166"/>
    </location>
</feature>
<dbReference type="Proteomes" id="UP001075354">
    <property type="component" value="Chromosome 2"/>
</dbReference>
<feature type="region of interest" description="Disordered" evidence="1">
    <location>
        <begin position="514"/>
        <end position="569"/>
    </location>
</feature>
<feature type="compositionally biased region" description="Polar residues" evidence="1">
    <location>
        <begin position="268"/>
        <end position="287"/>
    </location>
</feature>
<dbReference type="AlphaFoldDB" id="A0AAV7XYI7"/>
<name>A0AAV7XYI7_9NEOP</name>
<protein>
    <submittedName>
        <fullName evidence="2">Uncharacterized protein</fullName>
    </submittedName>
</protein>
<evidence type="ECO:0000313" key="2">
    <source>
        <dbReference type="EMBL" id="KAJ1530415.1"/>
    </source>
</evidence>
<gene>
    <name evidence="2" type="ORF">ONE63_005323</name>
</gene>
<feature type="compositionally biased region" description="Acidic residues" evidence="1">
    <location>
        <begin position="207"/>
        <end position="217"/>
    </location>
</feature>